<dbReference type="KEGG" id="tsy:THSYN_00405"/>
<dbReference type="InterPro" id="IPR037171">
    <property type="entry name" value="NagB/RpiA_transferase-like"/>
</dbReference>
<gene>
    <name evidence="2" type="ORF">THSYN_00405</name>
</gene>
<dbReference type="Proteomes" id="UP000232638">
    <property type="component" value="Chromosome"/>
</dbReference>
<dbReference type="Pfam" id="PF02589">
    <property type="entry name" value="LUD_dom"/>
    <property type="match status" value="1"/>
</dbReference>
<dbReference type="OrthoDB" id="9794157at2"/>
<evidence type="ECO:0000259" key="1">
    <source>
        <dbReference type="Pfam" id="PF02589"/>
    </source>
</evidence>
<protein>
    <recommendedName>
        <fullName evidence="1">LUD domain-containing protein</fullName>
    </recommendedName>
</protein>
<dbReference type="AlphaFoldDB" id="A0A2K8U2D1"/>
<sequence>MCDTRRLILERLRATRRDPVGAAAAGPPRRFPWDRAERLARFQERLTAVHGEVHRVDTQWPRFLHDLLRRRQVRDLLFGPGGCHGEALAQGWPDGPAVRLRPYLAPVEQCREALFEPALAGFSGCRGAVAQTGSLVLWPDAHEPRLLSLVPSIHVVLLDADTICSTFAELLQAQGWARGMPTNALLITGPSKSADIEQTLTYGVHGPKELIVLVR</sequence>
<dbReference type="Gene3D" id="3.40.50.10420">
    <property type="entry name" value="NagB/RpiA/CoA transferase-like"/>
    <property type="match status" value="1"/>
</dbReference>
<dbReference type="InterPro" id="IPR003741">
    <property type="entry name" value="LUD_dom"/>
</dbReference>
<dbReference type="PANTHER" id="PTHR43682:SF1">
    <property type="entry name" value="LACTATE UTILIZATION PROTEIN C"/>
    <property type="match status" value="1"/>
</dbReference>
<evidence type="ECO:0000313" key="2">
    <source>
        <dbReference type="EMBL" id="AUB79569.1"/>
    </source>
</evidence>
<name>A0A2K8U2D1_9GAMM</name>
<organism evidence="2 3">
    <name type="scientific">Candidatus Thiodictyon syntrophicum</name>
    <dbReference type="NCBI Taxonomy" id="1166950"/>
    <lineage>
        <taxon>Bacteria</taxon>
        <taxon>Pseudomonadati</taxon>
        <taxon>Pseudomonadota</taxon>
        <taxon>Gammaproteobacteria</taxon>
        <taxon>Chromatiales</taxon>
        <taxon>Chromatiaceae</taxon>
        <taxon>Thiodictyon</taxon>
    </lineage>
</organism>
<dbReference type="InterPro" id="IPR024185">
    <property type="entry name" value="FTHF_cligase-like_sf"/>
</dbReference>
<dbReference type="SUPFAM" id="SSF100950">
    <property type="entry name" value="NagB/RpiA/CoA transferase-like"/>
    <property type="match status" value="1"/>
</dbReference>
<dbReference type="PANTHER" id="PTHR43682">
    <property type="entry name" value="LACTATE UTILIZATION PROTEIN C"/>
    <property type="match status" value="1"/>
</dbReference>
<proteinExistence type="predicted"/>
<evidence type="ECO:0000313" key="3">
    <source>
        <dbReference type="Proteomes" id="UP000232638"/>
    </source>
</evidence>
<feature type="domain" description="LUD" evidence="1">
    <location>
        <begin position="39"/>
        <end position="214"/>
    </location>
</feature>
<dbReference type="RefSeq" id="WP_100917389.1">
    <property type="nucleotide sequence ID" value="NZ_CP020370.1"/>
</dbReference>
<dbReference type="EMBL" id="CP020370">
    <property type="protein sequence ID" value="AUB79569.1"/>
    <property type="molecule type" value="Genomic_DNA"/>
</dbReference>
<keyword evidence="3" id="KW-1185">Reference proteome</keyword>
<reference evidence="2 3" key="1">
    <citation type="submission" date="2017-03" db="EMBL/GenBank/DDBJ databases">
        <title>Complete genome sequence of Candidatus 'Thiodictyon syntrophicum' sp. nov. strain Cad16T, a photolithoautotroph purple sulfur bacterium isolated from an alpine meromictic lake.</title>
        <authorList>
            <person name="Luedin S.M."/>
            <person name="Pothier J.F."/>
            <person name="Danza F."/>
            <person name="Storelli N."/>
            <person name="Wittwer M."/>
            <person name="Tonolla M."/>
        </authorList>
    </citation>
    <scope>NUCLEOTIDE SEQUENCE [LARGE SCALE GENOMIC DNA]</scope>
    <source>
        <strain evidence="2 3">Cad16T</strain>
    </source>
</reference>
<accession>A0A2K8U2D1</accession>